<reference evidence="2 3" key="1">
    <citation type="submission" date="2018-08" db="EMBL/GenBank/DDBJ databases">
        <title>Diversity &amp; Physiological Properties of Lignin-Decomposing Actinobacteria from Soil.</title>
        <authorList>
            <person name="Roh S.G."/>
            <person name="Kim S.B."/>
        </authorList>
    </citation>
    <scope>NUCLEOTIDE SEQUENCE [LARGE SCALE GENOMIC DNA]</scope>
    <source>
        <strain evidence="2 3">MMS17-GH009</strain>
    </source>
</reference>
<dbReference type="AlphaFoldDB" id="A0A373A2V2"/>
<dbReference type="EMBL" id="QVIG01000001">
    <property type="protein sequence ID" value="RGD62094.1"/>
    <property type="molecule type" value="Genomic_DNA"/>
</dbReference>
<dbReference type="Pfam" id="PF01944">
    <property type="entry name" value="SpoIIM"/>
    <property type="match status" value="1"/>
</dbReference>
<feature type="transmembrane region" description="Helical" evidence="1">
    <location>
        <begin position="67"/>
        <end position="97"/>
    </location>
</feature>
<name>A0A373A2V2_9ACTN</name>
<keyword evidence="1" id="KW-0812">Transmembrane</keyword>
<gene>
    <name evidence="2" type="ORF">DR950_33990</name>
</gene>
<dbReference type="PANTHER" id="PTHR35337:SF1">
    <property type="entry name" value="SLR1478 PROTEIN"/>
    <property type="match status" value="1"/>
</dbReference>
<evidence type="ECO:0000313" key="2">
    <source>
        <dbReference type="EMBL" id="RGD62094.1"/>
    </source>
</evidence>
<feature type="transmembrane region" description="Helical" evidence="1">
    <location>
        <begin position="25"/>
        <end position="47"/>
    </location>
</feature>
<protein>
    <recommendedName>
        <fullName evidence="4">Stage II sporulation protein M</fullName>
    </recommendedName>
</protein>
<comment type="caution">
    <text evidence="2">The sequence shown here is derived from an EMBL/GenBank/DDBJ whole genome shotgun (WGS) entry which is preliminary data.</text>
</comment>
<dbReference type="PROSITE" id="PS51257">
    <property type="entry name" value="PROKAR_LIPOPROTEIN"/>
    <property type="match status" value="1"/>
</dbReference>
<feature type="transmembrane region" description="Helical" evidence="1">
    <location>
        <begin position="156"/>
        <end position="177"/>
    </location>
</feature>
<dbReference type="InterPro" id="IPR002798">
    <property type="entry name" value="SpoIIM-like"/>
</dbReference>
<keyword evidence="1" id="KW-0472">Membrane</keyword>
<proteinExistence type="predicted"/>
<dbReference type="PANTHER" id="PTHR35337">
    <property type="entry name" value="SLR1478 PROTEIN"/>
    <property type="match status" value="1"/>
</dbReference>
<evidence type="ECO:0000256" key="1">
    <source>
        <dbReference type="SAM" id="Phobius"/>
    </source>
</evidence>
<organism evidence="2 3">
    <name type="scientific">Kitasatospora xanthocidica</name>
    <dbReference type="NCBI Taxonomy" id="83382"/>
    <lineage>
        <taxon>Bacteria</taxon>
        <taxon>Bacillati</taxon>
        <taxon>Actinomycetota</taxon>
        <taxon>Actinomycetes</taxon>
        <taxon>Kitasatosporales</taxon>
        <taxon>Streptomycetaceae</taxon>
        <taxon>Kitasatospora</taxon>
    </lineage>
</organism>
<dbReference type="RefSeq" id="WP_117490347.1">
    <property type="nucleotide sequence ID" value="NZ_QVIG01000001.1"/>
</dbReference>
<evidence type="ECO:0008006" key="4">
    <source>
        <dbReference type="Google" id="ProtNLM"/>
    </source>
</evidence>
<accession>A0A373A2V2</accession>
<dbReference type="Proteomes" id="UP000263377">
    <property type="component" value="Unassembled WGS sequence"/>
</dbReference>
<keyword evidence="1" id="KW-1133">Transmembrane helix</keyword>
<feature type="transmembrane region" description="Helical" evidence="1">
    <location>
        <begin position="117"/>
        <end position="136"/>
    </location>
</feature>
<keyword evidence="3" id="KW-1185">Reference proteome</keyword>
<sequence>MIAGVRGGLAAAWARQRWAVAAGQLLWFACMAIGIACSGGIESAVRVEPKPAGPGLWLEVFLNNAKVAALAFSGVATLGLTTVAFSLLSGLGVGVLIGHAYALGGGQLLRAVGPHAVLELPALGLAVAAGLAPALGLSRRLVSGRGAPFSQHMVDAAVLFGTSLAALAVAAGVETWVSPR</sequence>
<evidence type="ECO:0000313" key="3">
    <source>
        <dbReference type="Proteomes" id="UP000263377"/>
    </source>
</evidence>